<evidence type="ECO:0000313" key="3">
    <source>
        <dbReference type="Proteomes" id="UP000772434"/>
    </source>
</evidence>
<dbReference type="OrthoDB" id="2668416at2759"/>
<protein>
    <recommendedName>
        <fullName evidence="4">DDE Tnp4 domain-containing protein</fullName>
    </recommendedName>
</protein>
<sequence length="380" mass="42670">MPDDAITGRAPDLMPSHRSKRRKAVGKALEHAGNALLNLASSLELEHKLSSLPSTLNLEDLYEVNKETEDIEMLRMTGRAVQLVGLGLENPCWGRGKRSSYFQFPKSEDFFHTSLKWPDRWFRHRYRMGWDMFFKLVNILEKDPIFQSTGTKPKQPVEDQLSCFLWRYGAIGSDVLTTAQNLSLGVGSGVISKSIEECSGFTNCLGSGNGSLIWLLVMPNVHGAIYLCQKKSTFKQQSTTTFGSCLLKWAGLGEYILVDKGYPTTPCSVRPFSEPEIDAATVQQRKCMRAFNKTLSSIGTHHDIQDTYRVIEALMTIHNMCINFGDTPEYIPNFDTSDMFTNITPKTLDEVEIVGERIDGNTAILAHETEAWLLAKGREI</sequence>
<evidence type="ECO:0008006" key="4">
    <source>
        <dbReference type="Google" id="ProtNLM"/>
    </source>
</evidence>
<comment type="caution">
    <text evidence="2">The sequence shown here is derived from an EMBL/GenBank/DDBJ whole genome shotgun (WGS) entry which is preliminary data.</text>
</comment>
<reference evidence="2" key="1">
    <citation type="submission" date="2020-11" db="EMBL/GenBank/DDBJ databases">
        <authorList>
            <consortium name="DOE Joint Genome Institute"/>
            <person name="Ahrendt S."/>
            <person name="Riley R."/>
            <person name="Andreopoulos W."/>
            <person name="Labutti K."/>
            <person name="Pangilinan J."/>
            <person name="Ruiz-Duenas F.J."/>
            <person name="Barrasa J.M."/>
            <person name="Sanchez-Garcia M."/>
            <person name="Camarero S."/>
            <person name="Miyauchi S."/>
            <person name="Serrano A."/>
            <person name="Linde D."/>
            <person name="Babiker R."/>
            <person name="Drula E."/>
            <person name="Ayuso-Fernandez I."/>
            <person name="Pacheco R."/>
            <person name="Padilla G."/>
            <person name="Ferreira P."/>
            <person name="Barriuso J."/>
            <person name="Kellner H."/>
            <person name="Castanera R."/>
            <person name="Alfaro M."/>
            <person name="Ramirez L."/>
            <person name="Pisabarro A.G."/>
            <person name="Kuo A."/>
            <person name="Tritt A."/>
            <person name="Lipzen A."/>
            <person name="He G."/>
            <person name="Yan M."/>
            <person name="Ng V."/>
            <person name="Cullen D."/>
            <person name="Martin F."/>
            <person name="Rosso M.-N."/>
            <person name="Henrissat B."/>
            <person name="Hibbett D."/>
            <person name="Martinez A.T."/>
            <person name="Grigoriev I.V."/>
        </authorList>
    </citation>
    <scope>NUCLEOTIDE SEQUENCE</scope>
    <source>
        <strain evidence="2">AH 40177</strain>
    </source>
</reference>
<name>A0A9P5U611_9AGAR</name>
<proteinExistence type="predicted"/>
<evidence type="ECO:0000256" key="1">
    <source>
        <dbReference type="SAM" id="MobiDB-lite"/>
    </source>
</evidence>
<dbReference type="EMBL" id="JADNRY010000072">
    <property type="protein sequence ID" value="KAF9067501.1"/>
    <property type="molecule type" value="Genomic_DNA"/>
</dbReference>
<keyword evidence="3" id="KW-1185">Reference proteome</keyword>
<evidence type="ECO:0000313" key="2">
    <source>
        <dbReference type="EMBL" id="KAF9067501.1"/>
    </source>
</evidence>
<organism evidence="2 3">
    <name type="scientific">Rhodocollybia butyracea</name>
    <dbReference type="NCBI Taxonomy" id="206335"/>
    <lineage>
        <taxon>Eukaryota</taxon>
        <taxon>Fungi</taxon>
        <taxon>Dikarya</taxon>
        <taxon>Basidiomycota</taxon>
        <taxon>Agaricomycotina</taxon>
        <taxon>Agaricomycetes</taxon>
        <taxon>Agaricomycetidae</taxon>
        <taxon>Agaricales</taxon>
        <taxon>Marasmiineae</taxon>
        <taxon>Omphalotaceae</taxon>
        <taxon>Rhodocollybia</taxon>
    </lineage>
</organism>
<dbReference type="AlphaFoldDB" id="A0A9P5U611"/>
<gene>
    <name evidence="2" type="ORF">BDP27DRAFT_1422797</name>
</gene>
<feature type="region of interest" description="Disordered" evidence="1">
    <location>
        <begin position="1"/>
        <end position="21"/>
    </location>
</feature>
<dbReference type="Proteomes" id="UP000772434">
    <property type="component" value="Unassembled WGS sequence"/>
</dbReference>
<accession>A0A9P5U611</accession>